<accession>A0A5F9DAE3</accession>
<dbReference type="RefSeq" id="XP_017205961.3">
    <property type="nucleotide sequence ID" value="XM_017350472.3"/>
</dbReference>
<organism evidence="10 11">
    <name type="scientific">Oryctolagus cuniculus</name>
    <name type="common">Rabbit</name>
    <dbReference type="NCBI Taxonomy" id="9986"/>
    <lineage>
        <taxon>Eukaryota</taxon>
        <taxon>Metazoa</taxon>
        <taxon>Chordata</taxon>
        <taxon>Craniata</taxon>
        <taxon>Vertebrata</taxon>
        <taxon>Euteleostomi</taxon>
        <taxon>Mammalia</taxon>
        <taxon>Eutheria</taxon>
        <taxon>Euarchontoglires</taxon>
        <taxon>Glires</taxon>
        <taxon>Lagomorpha</taxon>
        <taxon>Leporidae</taxon>
        <taxon>Oryctolagus</taxon>
    </lineage>
</organism>
<keyword evidence="5" id="KW-0732">Signal</keyword>
<dbReference type="GO" id="GO:0031012">
    <property type="term" value="C:extracellular matrix"/>
    <property type="evidence" value="ECO:0007669"/>
    <property type="project" value="TreeGrafter"/>
</dbReference>
<dbReference type="Ensembl" id="ENSOCUT00000036590.1">
    <property type="protein sequence ID" value="ENSOCUP00000043237.1"/>
    <property type="gene ID" value="ENSOCUG00000014572.3"/>
</dbReference>
<dbReference type="GO" id="GO:0061844">
    <property type="term" value="P:antimicrobial humoral immune response mediated by antimicrobial peptide"/>
    <property type="evidence" value="ECO:0007669"/>
    <property type="project" value="TreeGrafter"/>
</dbReference>
<evidence type="ECO:0000256" key="8">
    <source>
        <dbReference type="ARBA" id="ARBA00023157"/>
    </source>
</evidence>
<dbReference type="GO" id="GO:0050830">
    <property type="term" value="P:defense response to Gram-positive bacterium"/>
    <property type="evidence" value="ECO:0007669"/>
    <property type="project" value="TreeGrafter"/>
</dbReference>
<dbReference type="InterPro" id="IPR002366">
    <property type="entry name" value="Alpha-defensin_N"/>
</dbReference>
<comment type="subcellular location">
    <subcellularLocation>
        <location evidence="1">Secreted</location>
    </subcellularLocation>
</comment>
<comment type="similarity">
    <text evidence="2">Belongs to the alpha-defensin family.</text>
</comment>
<keyword evidence="7" id="KW-0044">Antibiotic</keyword>
<keyword evidence="6" id="KW-0211">Defensin</keyword>
<evidence type="ECO:0000313" key="10">
    <source>
        <dbReference type="Ensembl" id="ENSOCUP00000043237.1"/>
    </source>
</evidence>
<dbReference type="InterPro" id="IPR016327">
    <property type="entry name" value="Alpha-defensin"/>
</dbReference>
<dbReference type="PROSITE" id="PS00269">
    <property type="entry name" value="DEFENSIN"/>
    <property type="match status" value="1"/>
</dbReference>
<dbReference type="KEGG" id="ocu:127482599"/>
<protein>
    <recommendedName>
        <fullName evidence="9">Mammalian defensins domain-containing protein</fullName>
    </recommendedName>
</protein>
<evidence type="ECO:0000256" key="7">
    <source>
        <dbReference type="ARBA" id="ARBA00023022"/>
    </source>
</evidence>
<dbReference type="Proteomes" id="UP000001811">
    <property type="component" value="Unplaced"/>
</dbReference>
<dbReference type="SMART" id="SM00048">
    <property type="entry name" value="DEFSN"/>
    <property type="match status" value="1"/>
</dbReference>
<evidence type="ECO:0000256" key="5">
    <source>
        <dbReference type="ARBA" id="ARBA00022729"/>
    </source>
</evidence>
<keyword evidence="8" id="KW-1015">Disulfide bond</keyword>
<name>A0A5F9DAE3_RABIT</name>
<reference evidence="10" key="3">
    <citation type="submission" date="2025-09" db="UniProtKB">
        <authorList>
            <consortium name="Ensembl"/>
        </authorList>
    </citation>
    <scope>IDENTIFICATION</scope>
    <source>
        <strain evidence="10">Thorbecke</strain>
    </source>
</reference>
<keyword evidence="4" id="KW-0929">Antimicrobial</keyword>
<dbReference type="GO" id="GO:0002227">
    <property type="term" value="P:innate immune response in mucosa"/>
    <property type="evidence" value="ECO:0007669"/>
    <property type="project" value="TreeGrafter"/>
</dbReference>
<evidence type="ECO:0000259" key="9">
    <source>
        <dbReference type="PROSITE" id="PS00269"/>
    </source>
</evidence>
<dbReference type="PANTHER" id="PTHR11876">
    <property type="entry name" value="ALPHA-DEFENSIN 1"/>
    <property type="match status" value="1"/>
</dbReference>
<evidence type="ECO:0000313" key="11">
    <source>
        <dbReference type="Proteomes" id="UP000001811"/>
    </source>
</evidence>
<dbReference type="Bgee" id="ENSOCUG00000014572">
    <property type="expression patterns" value="Expressed in lung and 12 other cell types or tissues"/>
</dbReference>
<proteinExistence type="inferred from homology"/>
<dbReference type="InterPro" id="IPR006080">
    <property type="entry name" value="Beta/alpha-defensin_C"/>
</dbReference>
<evidence type="ECO:0000256" key="3">
    <source>
        <dbReference type="ARBA" id="ARBA00022525"/>
    </source>
</evidence>
<dbReference type="SMART" id="SM01418">
    <property type="entry name" value="Defensin_propep"/>
    <property type="match status" value="1"/>
</dbReference>
<evidence type="ECO:0000256" key="2">
    <source>
        <dbReference type="ARBA" id="ARBA00006519"/>
    </source>
</evidence>
<dbReference type="InterPro" id="IPR006081">
    <property type="entry name" value="Alpha-defensin_C"/>
</dbReference>
<dbReference type="GO" id="GO:0005615">
    <property type="term" value="C:extracellular space"/>
    <property type="evidence" value="ECO:0007669"/>
    <property type="project" value="InterPro"/>
</dbReference>
<dbReference type="GeneTree" id="ENSGT00940000153268"/>
<reference evidence="10 11" key="1">
    <citation type="journal article" date="2011" name="Nature">
        <title>A high-resolution map of human evolutionary constraint using 29 mammals.</title>
        <authorList>
            <person name="Lindblad-Toh K."/>
            <person name="Garber M."/>
            <person name="Zuk O."/>
            <person name="Lin M.F."/>
            <person name="Parker B.J."/>
            <person name="Washietl S."/>
            <person name="Kheradpour P."/>
            <person name="Ernst J."/>
            <person name="Jordan G."/>
            <person name="Mauceli E."/>
            <person name="Ward L.D."/>
            <person name="Lowe C.B."/>
            <person name="Holloway A.K."/>
            <person name="Clamp M."/>
            <person name="Gnerre S."/>
            <person name="Alfoldi J."/>
            <person name="Beal K."/>
            <person name="Chang J."/>
            <person name="Clawson H."/>
            <person name="Cuff J."/>
            <person name="Di Palma F."/>
            <person name="Fitzgerald S."/>
            <person name="Flicek P."/>
            <person name="Guttman M."/>
            <person name="Hubisz M.J."/>
            <person name="Jaffe D.B."/>
            <person name="Jungreis I."/>
            <person name="Kent W.J."/>
            <person name="Kostka D."/>
            <person name="Lara M."/>
            <person name="Martins A.L."/>
            <person name="Massingham T."/>
            <person name="Moltke I."/>
            <person name="Raney B.J."/>
            <person name="Rasmussen M.D."/>
            <person name="Robinson J."/>
            <person name="Stark A."/>
            <person name="Vilella A.J."/>
            <person name="Wen J."/>
            <person name="Xie X."/>
            <person name="Zody M.C."/>
            <person name="Baldwin J."/>
            <person name="Bloom T."/>
            <person name="Chin C.W."/>
            <person name="Heiman D."/>
            <person name="Nicol R."/>
            <person name="Nusbaum C."/>
            <person name="Young S."/>
            <person name="Wilkinson J."/>
            <person name="Worley K.C."/>
            <person name="Kovar C.L."/>
            <person name="Muzny D.M."/>
            <person name="Gibbs R.A."/>
            <person name="Cree A."/>
            <person name="Dihn H.H."/>
            <person name="Fowler G."/>
            <person name="Jhangiani S."/>
            <person name="Joshi V."/>
            <person name="Lee S."/>
            <person name="Lewis L.R."/>
            <person name="Nazareth L.V."/>
            <person name="Okwuonu G."/>
            <person name="Santibanez J."/>
            <person name="Warren W.C."/>
            <person name="Mardis E.R."/>
            <person name="Weinstock G.M."/>
            <person name="Wilson R.K."/>
            <person name="Delehaunty K."/>
            <person name="Dooling D."/>
            <person name="Fronik C."/>
            <person name="Fulton L."/>
            <person name="Fulton B."/>
            <person name="Graves T."/>
            <person name="Minx P."/>
            <person name="Sodergren E."/>
            <person name="Birney E."/>
            <person name="Margulies E.H."/>
            <person name="Herrero J."/>
            <person name="Green E.D."/>
            <person name="Haussler D."/>
            <person name="Siepel A."/>
            <person name="Goldman N."/>
            <person name="Pollard K.S."/>
            <person name="Pedersen J.S."/>
            <person name="Lander E.S."/>
            <person name="Kellis M."/>
        </authorList>
    </citation>
    <scope>NUCLEOTIDE SEQUENCE [LARGE SCALE GENOMIC DNA]</scope>
    <source>
        <strain evidence="11">Thorbecke</strain>
    </source>
</reference>
<dbReference type="Pfam" id="PF00879">
    <property type="entry name" value="Defensin_propep"/>
    <property type="match status" value="1"/>
</dbReference>
<dbReference type="GO" id="GO:0050829">
    <property type="term" value="P:defense response to Gram-negative bacterium"/>
    <property type="evidence" value="ECO:0007669"/>
    <property type="project" value="TreeGrafter"/>
</dbReference>
<feature type="domain" description="Mammalian defensins" evidence="9">
    <location>
        <begin position="96"/>
        <end position="125"/>
    </location>
</feature>
<dbReference type="AlphaFoldDB" id="A0A5F9DAE3"/>
<reference evidence="10" key="2">
    <citation type="submission" date="2025-08" db="UniProtKB">
        <authorList>
            <consortium name="Ensembl"/>
        </authorList>
    </citation>
    <scope>IDENTIFICATION</scope>
    <source>
        <strain evidence="10">Thorbecke</strain>
    </source>
</reference>
<dbReference type="GeneID" id="127482599"/>
<keyword evidence="3" id="KW-0964">Secreted</keyword>
<evidence type="ECO:0000256" key="1">
    <source>
        <dbReference type="ARBA" id="ARBA00004613"/>
    </source>
</evidence>
<sequence length="127" mass="13681">MCVVPAAPGGLGQRTAACPSLLIPYSLCLPAMRTLALLAAILLVALQAQAEHISVSIDEVVDQQPAQAEDQDVAIYVKEHESSALEALGAKTGGRCVCRKQLLCSYRERRIGDCKIRGVRFPFCCPR</sequence>
<dbReference type="GO" id="GO:0071222">
    <property type="term" value="P:cellular response to lipopolysaccharide"/>
    <property type="evidence" value="ECO:0007669"/>
    <property type="project" value="TreeGrafter"/>
</dbReference>
<gene>
    <name evidence="10" type="primary">LOC127482599</name>
</gene>
<dbReference type="PANTHER" id="PTHR11876:SF28">
    <property type="entry name" value="ALPHA-DEFENSIN 1"/>
    <property type="match status" value="1"/>
</dbReference>
<keyword evidence="11" id="KW-1185">Reference proteome</keyword>
<evidence type="ECO:0000256" key="4">
    <source>
        <dbReference type="ARBA" id="ARBA00022529"/>
    </source>
</evidence>
<dbReference type="Pfam" id="PF00323">
    <property type="entry name" value="Defensin_1"/>
    <property type="match status" value="1"/>
</dbReference>
<dbReference type="GO" id="GO:0051673">
    <property type="term" value="P:disruption of plasma membrane integrity in another organism"/>
    <property type="evidence" value="ECO:0007669"/>
    <property type="project" value="TreeGrafter"/>
</dbReference>
<dbReference type="GO" id="GO:0019731">
    <property type="term" value="P:antibacterial humoral response"/>
    <property type="evidence" value="ECO:0007669"/>
    <property type="project" value="TreeGrafter"/>
</dbReference>
<evidence type="ECO:0000256" key="6">
    <source>
        <dbReference type="ARBA" id="ARBA00022940"/>
    </source>
</evidence>